<keyword evidence="1" id="KW-0238">DNA-binding</keyword>
<evidence type="ECO:0000313" key="4">
    <source>
        <dbReference type="Proteomes" id="UP000195918"/>
    </source>
</evidence>
<evidence type="ECO:0000256" key="1">
    <source>
        <dbReference type="ARBA" id="ARBA00023125"/>
    </source>
</evidence>
<name>A0A1X6WS57_9ENTE</name>
<dbReference type="SMART" id="SM00530">
    <property type="entry name" value="HTH_XRE"/>
    <property type="match status" value="1"/>
</dbReference>
<gene>
    <name evidence="3" type="ORF">FM121_13580</name>
</gene>
<sequence>MSKQALGAYEREERWPNKERWVKLAEYYNVDPAYIMGLSKFRNAESDRVERDISETGKRILLIRQSKSLTMEEFSSLIGASNSSAVNNWEKGYNLPNKTRLERIAVIGENTVDWLLSGHTNYQEEIIQNLKMENEILNNKINEMKKILFGETIDV</sequence>
<dbReference type="InterPro" id="IPR010982">
    <property type="entry name" value="Lambda_DNA-bd_dom_sf"/>
</dbReference>
<dbReference type="Gene3D" id="1.10.260.40">
    <property type="entry name" value="lambda repressor-like DNA-binding domains"/>
    <property type="match status" value="2"/>
</dbReference>
<feature type="domain" description="HTH cro/C1-type" evidence="2">
    <location>
        <begin position="60"/>
        <end position="115"/>
    </location>
</feature>
<dbReference type="PROSITE" id="PS50943">
    <property type="entry name" value="HTH_CROC1"/>
    <property type="match status" value="2"/>
</dbReference>
<dbReference type="EMBL" id="FWFD01000019">
    <property type="protein sequence ID" value="SLM87124.1"/>
    <property type="molecule type" value="Genomic_DNA"/>
</dbReference>
<accession>A0A1X6WS57</accession>
<dbReference type="AlphaFoldDB" id="A0A1X6WS57"/>
<dbReference type="CDD" id="cd00093">
    <property type="entry name" value="HTH_XRE"/>
    <property type="match status" value="2"/>
</dbReference>
<dbReference type="InterPro" id="IPR001387">
    <property type="entry name" value="Cro/C1-type_HTH"/>
</dbReference>
<protein>
    <submittedName>
        <fullName evidence="3">Prophage ps3 protein 15</fullName>
    </submittedName>
</protein>
<dbReference type="Proteomes" id="UP000195918">
    <property type="component" value="Unassembled WGS sequence"/>
</dbReference>
<dbReference type="Pfam" id="PF01381">
    <property type="entry name" value="HTH_3"/>
    <property type="match status" value="2"/>
</dbReference>
<dbReference type="SUPFAM" id="SSF47413">
    <property type="entry name" value="lambda repressor-like DNA-binding domains"/>
    <property type="match status" value="2"/>
</dbReference>
<evidence type="ECO:0000259" key="2">
    <source>
        <dbReference type="PROSITE" id="PS50943"/>
    </source>
</evidence>
<proteinExistence type="predicted"/>
<keyword evidence="4" id="KW-1185">Reference proteome</keyword>
<organism evidence="3 4">
    <name type="scientific">Vagococcus fluvialis bH819</name>
    <dbReference type="NCBI Taxonomy" id="1255619"/>
    <lineage>
        <taxon>Bacteria</taxon>
        <taxon>Bacillati</taxon>
        <taxon>Bacillota</taxon>
        <taxon>Bacilli</taxon>
        <taxon>Lactobacillales</taxon>
        <taxon>Enterococcaceae</taxon>
        <taxon>Vagococcus</taxon>
    </lineage>
</organism>
<feature type="domain" description="HTH cro/C1-type" evidence="2">
    <location>
        <begin position="1"/>
        <end position="35"/>
    </location>
</feature>
<dbReference type="PANTHER" id="PTHR46558:SF11">
    <property type="entry name" value="HTH-TYPE TRANSCRIPTIONAL REGULATOR XRE"/>
    <property type="match status" value="1"/>
</dbReference>
<evidence type="ECO:0000313" key="3">
    <source>
        <dbReference type="EMBL" id="SLM87124.1"/>
    </source>
</evidence>
<dbReference type="PANTHER" id="PTHR46558">
    <property type="entry name" value="TRACRIPTIONAL REGULATORY PROTEIN-RELATED-RELATED"/>
    <property type="match status" value="1"/>
</dbReference>
<dbReference type="GO" id="GO:0003677">
    <property type="term" value="F:DNA binding"/>
    <property type="evidence" value="ECO:0007669"/>
    <property type="project" value="UniProtKB-KW"/>
</dbReference>
<reference evidence="4" key="1">
    <citation type="submission" date="2017-02" db="EMBL/GenBank/DDBJ databases">
        <authorList>
            <person name="Dridi B."/>
        </authorList>
    </citation>
    <scope>NUCLEOTIDE SEQUENCE [LARGE SCALE GENOMIC DNA]</scope>
    <source>
        <strain evidence="4">bH819</strain>
    </source>
</reference>